<keyword evidence="3" id="KW-1185">Reference proteome</keyword>
<dbReference type="PANTHER" id="PTHR37203:SF3">
    <property type="entry name" value="SLR0975 PROTEIN"/>
    <property type="match status" value="1"/>
</dbReference>
<dbReference type="Proteomes" id="UP001054889">
    <property type="component" value="Unassembled WGS sequence"/>
</dbReference>
<evidence type="ECO:0000313" key="3">
    <source>
        <dbReference type="Proteomes" id="UP001054889"/>
    </source>
</evidence>
<evidence type="ECO:0000256" key="1">
    <source>
        <dbReference type="SAM" id="MobiDB-lite"/>
    </source>
</evidence>
<dbReference type="PANTHER" id="PTHR37203">
    <property type="match status" value="1"/>
</dbReference>
<organism evidence="2 3">
    <name type="scientific">Eleusine coracana subsp. coracana</name>
    <dbReference type="NCBI Taxonomy" id="191504"/>
    <lineage>
        <taxon>Eukaryota</taxon>
        <taxon>Viridiplantae</taxon>
        <taxon>Streptophyta</taxon>
        <taxon>Embryophyta</taxon>
        <taxon>Tracheophyta</taxon>
        <taxon>Spermatophyta</taxon>
        <taxon>Magnoliopsida</taxon>
        <taxon>Liliopsida</taxon>
        <taxon>Poales</taxon>
        <taxon>Poaceae</taxon>
        <taxon>PACMAD clade</taxon>
        <taxon>Chloridoideae</taxon>
        <taxon>Cynodonteae</taxon>
        <taxon>Eleusininae</taxon>
        <taxon>Eleusine</taxon>
    </lineage>
</organism>
<comment type="caution">
    <text evidence="2">The sequence shown here is derived from an EMBL/GenBank/DDBJ whole genome shotgun (WGS) entry which is preliminary data.</text>
</comment>
<dbReference type="EMBL" id="BQKI01000085">
    <property type="protein sequence ID" value="GJN33842.1"/>
    <property type="molecule type" value="Genomic_DNA"/>
</dbReference>
<accession>A0AAV5FFS8</accession>
<proteinExistence type="predicted"/>
<reference evidence="2" key="1">
    <citation type="journal article" date="2018" name="DNA Res.">
        <title>Multiple hybrid de novo genome assembly of finger millet, an orphan allotetraploid crop.</title>
        <authorList>
            <person name="Hatakeyama M."/>
            <person name="Aluri S."/>
            <person name="Balachadran M.T."/>
            <person name="Sivarajan S.R."/>
            <person name="Patrignani A."/>
            <person name="Gruter S."/>
            <person name="Poveda L."/>
            <person name="Shimizu-Inatsugi R."/>
            <person name="Baeten J."/>
            <person name="Francoijs K.J."/>
            <person name="Nataraja K.N."/>
            <person name="Reddy Y.A.N."/>
            <person name="Phadnis S."/>
            <person name="Ravikumar R.L."/>
            <person name="Schlapbach R."/>
            <person name="Sreeman S.M."/>
            <person name="Shimizu K.K."/>
        </authorList>
    </citation>
    <scope>NUCLEOTIDE SEQUENCE</scope>
</reference>
<feature type="region of interest" description="Disordered" evidence="1">
    <location>
        <begin position="1"/>
        <end position="23"/>
    </location>
</feature>
<reference evidence="2" key="2">
    <citation type="submission" date="2021-12" db="EMBL/GenBank/DDBJ databases">
        <title>Resequencing data analysis of finger millet.</title>
        <authorList>
            <person name="Hatakeyama M."/>
            <person name="Aluri S."/>
            <person name="Balachadran M.T."/>
            <person name="Sivarajan S.R."/>
            <person name="Poveda L."/>
            <person name="Shimizu-Inatsugi R."/>
            <person name="Schlapbach R."/>
            <person name="Sreeman S.M."/>
            <person name="Shimizu K.K."/>
        </authorList>
    </citation>
    <scope>NUCLEOTIDE SEQUENCE</scope>
</reference>
<sequence>MWLSSTGRLSLPVRPPRPLPRQPRKLATDEELMEIEEILYGTSYFSPLLKSVAKRPNSDSIVILDDIEERDMFISKLESRFLYLAADARSVIRGWRPSYRDVLLGVRRKLGVQCSSKLCTADLEAEIFLHPNEYLSDHQKGDVSFPWDKQKSSKQNSSLGVNKWKAVTDAAWKIGAKGLESAFLKGGSALTAKTIYELLAKKLSGKMLIEAANYEIKKEIVKQVSISRVGDWLPLIWSQELGCLQLDRVWLVQHPDMLVFGVS</sequence>
<protein>
    <submittedName>
        <fullName evidence="2">Uncharacterized protein</fullName>
    </submittedName>
</protein>
<dbReference type="AlphaFoldDB" id="A0AAV5FFS8"/>
<evidence type="ECO:0000313" key="2">
    <source>
        <dbReference type="EMBL" id="GJN33842.1"/>
    </source>
</evidence>
<name>A0AAV5FFS8_ELECO</name>
<gene>
    <name evidence="2" type="primary">gb22468</name>
    <name evidence="2" type="ORF">PR202_gb22468</name>
</gene>